<evidence type="ECO:0000313" key="2">
    <source>
        <dbReference type="EMBL" id="MDQ0114310.1"/>
    </source>
</evidence>
<evidence type="ECO:0000313" key="3">
    <source>
        <dbReference type="Proteomes" id="UP001229346"/>
    </source>
</evidence>
<feature type="compositionally biased region" description="Basic and acidic residues" evidence="1">
    <location>
        <begin position="44"/>
        <end position="54"/>
    </location>
</feature>
<protein>
    <submittedName>
        <fullName evidence="2">Uncharacterized protein</fullName>
    </submittedName>
</protein>
<evidence type="ECO:0000256" key="1">
    <source>
        <dbReference type="SAM" id="MobiDB-lite"/>
    </source>
</evidence>
<comment type="caution">
    <text evidence="2">The sequence shown here is derived from an EMBL/GenBank/DDBJ whole genome shotgun (WGS) entry which is preliminary data.</text>
</comment>
<accession>A0ABT9U6I7</accession>
<name>A0ABT9U6I7_PAEHA</name>
<gene>
    <name evidence="2" type="ORF">J2T15_003765</name>
</gene>
<proteinExistence type="predicted"/>
<sequence>MKLSWRKATLAQLREIAYNDPGASPADKASARNEYERKKKRRSGKPDKHVGSKR</sequence>
<reference evidence="2 3" key="1">
    <citation type="submission" date="2023-07" db="EMBL/GenBank/DDBJ databases">
        <title>Sorghum-associated microbial communities from plants grown in Nebraska, USA.</title>
        <authorList>
            <person name="Schachtman D."/>
        </authorList>
    </citation>
    <scope>NUCLEOTIDE SEQUENCE [LARGE SCALE GENOMIC DNA]</scope>
    <source>
        <strain evidence="2 3">CC482</strain>
    </source>
</reference>
<organism evidence="2 3">
    <name type="scientific">Paenibacillus harenae</name>
    <dbReference type="NCBI Taxonomy" id="306543"/>
    <lineage>
        <taxon>Bacteria</taxon>
        <taxon>Bacillati</taxon>
        <taxon>Bacillota</taxon>
        <taxon>Bacilli</taxon>
        <taxon>Bacillales</taxon>
        <taxon>Paenibacillaceae</taxon>
        <taxon>Paenibacillus</taxon>
    </lineage>
</organism>
<keyword evidence="3" id="KW-1185">Reference proteome</keyword>
<dbReference type="RefSeq" id="WP_307205630.1">
    <property type="nucleotide sequence ID" value="NZ_JAUSSU010000007.1"/>
</dbReference>
<dbReference type="Proteomes" id="UP001229346">
    <property type="component" value="Unassembled WGS sequence"/>
</dbReference>
<feature type="region of interest" description="Disordered" evidence="1">
    <location>
        <begin position="19"/>
        <end position="54"/>
    </location>
</feature>
<dbReference type="EMBL" id="JAUSSU010000007">
    <property type="protein sequence ID" value="MDQ0114310.1"/>
    <property type="molecule type" value="Genomic_DNA"/>
</dbReference>